<dbReference type="Proteomes" id="UP001595690">
    <property type="component" value="Unassembled WGS sequence"/>
</dbReference>
<dbReference type="Gene3D" id="1.20.140.10">
    <property type="entry name" value="Butyryl-CoA Dehydrogenase, subunit A, domain 3"/>
    <property type="match status" value="1"/>
</dbReference>
<dbReference type="InterPro" id="IPR037069">
    <property type="entry name" value="AcylCoA_DH/ox_N_sf"/>
</dbReference>
<dbReference type="Pfam" id="PF02771">
    <property type="entry name" value="Acyl-CoA_dh_N"/>
    <property type="match status" value="1"/>
</dbReference>
<dbReference type="RefSeq" id="WP_382369009.1">
    <property type="nucleotide sequence ID" value="NZ_JBHRZI010000005.1"/>
</dbReference>
<evidence type="ECO:0000313" key="5">
    <source>
        <dbReference type="Proteomes" id="UP001595690"/>
    </source>
</evidence>
<evidence type="ECO:0000256" key="1">
    <source>
        <dbReference type="ARBA" id="ARBA00023002"/>
    </source>
</evidence>
<dbReference type="InterPro" id="IPR013107">
    <property type="entry name" value="Acyl-CoA_DH_C"/>
</dbReference>
<dbReference type="Gene3D" id="1.10.540.10">
    <property type="entry name" value="Acyl-CoA dehydrogenase/oxidase, N-terminal domain"/>
    <property type="match status" value="1"/>
</dbReference>
<dbReference type="InterPro" id="IPR013786">
    <property type="entry name" value="AcylCoA_DH/ox_N"/>
</dbReference>
<evidence type="ECO:0000259" key="3">
    <source>
        <dbReference type="Pfam" id="PF08028"/>
    </source>
</evidence>
<keyword evidence="1" id="KW-0560">Oxidoreductase</keyword>
<accession>A0ABV8BK94</accession>
<reference evidence="5" key="1">
    <citation type="journal article" date="2019" name="Int. J. Syst. Evol. Microbiol.">
        <title>The Global Catalogue of Microorganisms (GCM) 10K type strain sequencing project: providing services to taxonomists for standard genome sequencing and annotation.</title>
        <authorList>
            <consortium name="The Broad Institute Genomics Platform"/>
            <consortium name="The Broad Institute Genome Sequencing Center for Infectious Disease"/>
            <person name="Wu L."/>
            <person name="Ma J."/>
        </authorList>
    </citation>
    <scope>NUCLEOTIDE SEQUENCE [LARGE SCALE GENOMIC DNA]</scope>
    <source>
        <strain evidence="5">CGMCC 4.7405</strain>
    </source>
</reference>
<dbReference type="Pfam" id="PF08028">
    <property type="entry name" value="Acyl-CoA_dh_2"/>
    <property type="match status" value="1"/>
</dbReference>
<evidence type="ECO:0000259" key="2">
    <source>
        <dbReference type="Pfam" id="PF02771"/>
    </source>
</evidence>
<evidence type="ECO:0000313" key="4">
    <source>
        <dbReference type="EMBL" id="MFC3890696.1"/>
    </source>
</evidence>
<gene>
    <name evidence="4" type="ORF">ACFOWZ_04370</name>
</gene>
<dbReference type="SUPFAM" id="SSF56645">
    <property type="entry name" value="Acyl-CoA dehydrogenase NM domain-like"/>
    <property type="match status" value="1"/>
</dbReference>
<dbReference type="SUPFAM" id="SSF47203">
    <property type="entry name" value="Acyl-CoA dehydrogenase C-terminal domain-like"/>
    <property type="match status" value="1"/>
</dbReference>
<feature type="domain" description="Acyl-CoA dehydrogenase/oxidase N-terminal" evidence="2">
    <location>
        <begin position="11"/>
        <end position="98"/>
    </location>
</feature>
<feature type="domain" description="Acyl-CoA dehydrogenase C-terminal" evidence="3">
    <location>
        <begin position="242"/>
        <end position="370"/>
    </location>
</feature>
<dbReference type="InterPro" id="IPR046373">
    <property type="entry name" value="Acyl-CoA_Oxase/DH_mid-dom_sf"/>
</dbReference>
<proteinExistence type="predicted"/>
<dbReference type="Gene3D" id="2.40.110.10">
    <property type="entry name" value="Butyryl-CoA Dehydrogenase, subunit A, domain 2"/>
    <property type="match status" value="1"/>
</dbReference>
<dbReference type="PANTHER" id="PTHR43884:SF12">
    <property type="entry name" value="ISOVALERYL-COA DEHYDROGENASE, MITOCHONDRIAL-RELATED"/>
    <property type="match status" value="1"/>
</dbReference>
<dbReference type="InterPro" id="IPR009100">
    <property type="entry name" value="AcylCoA_DH/oxidase_NM_dom_sf"/>
</dbReference>
<keyword evidence="5" id="KW-1185">Reference proteome</keyword>
<dbReference type="PIRSF" id="PIRSF016578">
    <property type="entry name" value="HsaA"/>
    <property type="match status" value="1"/>
</dbReference>
<protein>
    <submittedName>
        <fullName evidence="4">Acyl-CoA dehydrogenase family protein</fullName>
    </submittedName>
</protein>
<dbReference type="PANTHER" id="PTHR43884">
    <property type="entry name" value="ACYL-COA DEHYDROGENASE"/>
    <property type="match status" value="1"/>
</dbReference>
<organism evidence="4 5">
    <name type="scientific">Lentzea rhizosphaerae</name>
    <dbReference type="NCBI Taxonomy" id="2041025"/>
    <lineage>
        <taxon>Bacteria</taxon>
        <taxon>Bacillati</taxon>
        <taxon>Actinomycetota</taxon>
        <taxon>Actinomycetes</taxon>
        <taxon>Pseudonocardiales</taxon>
        <taxon>Pseudonocardiaceae</taxon>
        <taxon>Lentzea</taxon>
    </lineage>
</organism>
<dbReference type="EMBL" id="JBHRZI010000005">
    <property type="protein sequence ID" value="MFC3890696.1"/>
    <property type="molecule type" value="Genomic_DNA"/>
</dbReference>
<sequence>MTTTDTAPGAVLDTVRELVPKLRADGRAAEDAGWLTEDTVDALTDAGVFAMAVPRRYGGLELSLAEQNAVLTEIARGCGSAGWVSMVWVSTAWMVSLFPDLAQEEVFAGGKVKVSGGFTPGGRLRPVDGGYALSGTWRFNTGSRGADWNMMDALVEDESGEVVGEAVALVPLSQMTLGDDWDVSAAGGTGSVSSKADNVFVPAHRVADAESAVMGTLTDRSNTGATGRNYGLYAFVQAQALATMIGMARGAYELFVSRLPGRAISHSSWTSQADNPLTHIQVATAANQIAAGEALLDRMTTLLQKHADAGVEPSWEEKADIRGQAAFAIDLARQAVDTLYRASGASVIAKSMPLQRFHRDVQGFAQHGLLQLNTSLEVQGRVLLGLDPQNHFL</sequence>
<dbReference type="InterPro" id="IPR036250">
    <property type="entry name" value="AcylCo_DH-like_C"/>
</dbReference>
<comment type="caution">
    <text evidence="4">The sequence shown here is derived from an EMBL/GenBank/DDBJ whole genome shotgun (WGS) entry which is preliminary data.</text>
</comment>
<name>A0ABV8BK94_9PSEU</name>